<name>A0A3M3JM56_9PSED</name>
<protein>
    <submittedName>
        <fullName evidence="1">Uncharacterized protein</fullName>
    </submittedName>
</protein>
<proteinExistence type="predicted"/>
<dbReference type="AlphaFoldDB" id="A0A3M3JM56"/>
<dbReference type="RefSeq" id="WP_154864450.1">
    <property type="nucleotide sequence ID" value="NZ_LJPZ01000345.1"/>
</dbReference>
<dbReference type="Proteomes" id="UP000271468">
    <property type="component" value="Unassembled WGS sequence"/>
</dbReference>
<reference evidence="1 2" key="1">
    <citation type="submission" date="2018-08" db="EMBL/GenBank/DDBJ databases">
        <title>Recombination of ecologically and evolutionarily significant loci maintains genetic cohesion in the Pseudomonas syringae species complex.</title>
        <authorList>
            <person name="Dillon M."/>
            <person name="Thakur S."/>
            <person name="Almeida R.N.D."/>
            <person name="Weir B.S."/>
            <person name="Guttman D.S."/>
        </authorList>
    </citation>
    <scope>NUCLEOTIDE SEQUENCE [LARGE SCALE GENOMIC DNA]</scope>
    <source>
        <strain evidence="1 2">ICMP 12341</strain>
    </source>
</reference>
<gene>
    <name evidence="1" type="ORF">ALQ65_00614</name>
</gene>
<accession>A0A3M3JM56</accession>
<dbReference type="EMBL" id="RBOV01000166">
    <property type="protein sequence ID" value="RMN11902.1"/>
    <property type="molecule type" value="Genomic_DNA"/>
</dbReference>
<evidence type="ECO:0000313" key="2">
    <source>
        <dbReference type="Proteomes" id="UP000271468"/>
    </source>
</evidence>
<evidence type="ECO:0000313" key="1">
    <source>
        <dbReference type="EMBL" id="RMN11902.1"/>
    </source>
</evidence>
<organism evidence="1 2">
    <name type="scientific">Pseudomonas syringae pv. coriandricola</name>
    <dbReference type="NCBI Taxonomy" id="264453"/>
    <lineage>
        <taxon>Bacteria</taxon>
        <taxon>Pseudomonadati</taxon>
        <taxon>Pseudomonadota</taxon>
        <taxon>Gammaproteobacteria</taxon>
        <taxon>Pseudomonadales</taxon>
        <taxon>Pseudomonadaceae</taxon>
        <taxon>Pseudomonas</taxon>
    </lineage>
</organism>
<comment type="caution">
    <text evidence="1">The sequence shown here is derived from an EMBL/GenBank/DDBJ whole genome shotgun (WGS) entry which is preliminary data.</text>
</comment>
<sequence length="50" mass="5720">MRLTYIIREIQSRYQTLASLPPTVIKERHALDISEIFAMLTGMGIVLESI</sequence>